<dbReference type="InterPro" id="IPR016181">
    <property type="entry name" value="Acyl_CoA_acyltransferase"/>
</dbReference>
<evidence type="ECO:0000313" key="2">
    <source>
        <dbReference type="Proteomes" id="UP000262477"/>
    </source>
</evidence>
<protein>
    <submittedName>
        <fullName evidence="1">Uncharacterized protein</fullName>
    </submittedName>
</protein>
<evidence type="ECO:0000313" key="1">
    <source>
        <dbReference type="EMBL" id="REK84545.1"/>
    </source>
</evidence>
<dbReference type="SUPFAM" id="SSF55729">
    <property type="entry name" value="Acyl-CoA N-acyltransferases (Nat)"/>
    <property type="match status" value="1"/>
</dbReference>
<gene>
    <name evidence="1" type="ORF">DY245_42740</name>
</gene>
<proteinExistence type="predicted"/>
<name>A0A371PPW8_STRIH</name>
<sequence>MEITEQDGLVIASVNQREAEESAWKATDAPVDVVRLTGSENVDDATLAHLGFVVRPRWINWVSSLGSSEEEFVSALSGTERRNIRLGRRFIQDEKLRVDVQVGLTEPLLDKFLVVYEAQVAGMPRGKNIAREWREQLLAAPSEYTSVCVYSGTTMVAGSLWWMRHKESILQLRFSAAFANARSSRVMRAAYVQAFEFAREAGLNFASLGNDPSLFGHIVQPGLFNFKSRLGFTAIPAQVFGPTLAGEFADRFISLRSLSDPSLVVTWGRHRGMPLIWPTVMVRPGHDLLVLSGEPDVGITNTYRTQGFRESRLLTVPG</sequence>
<dbReference type="AlphaFoldDB" id="A0A371PPW8"/>
<organism evidence="1 2">
    <name type="scientific">Streptomyces inhibens</name>
    <dbReference type="NCBI Taxonomy" id="2293571"/>
    <lineage>
        <taxon>Bacteria</taxon>
        <taxon>Bacillati</taxon>
        <taxon>Actinomycetota</taxon>
        <taxon>Actinomycetes</taxon>
        <taxon>Kitasatosporales</taxon>
        <taxon>Streptomycetaceae</taxon>
        <taxon>Streptomyces</taxon>
    </lineage>
</organism>
<comment type="caution">
    <text evidence="1">The sequence shown here is derived from an EMBL/GenBank/DDBJ whole genome shotgun (WGS) entry which is preliminary data.</text>
</comment>
<dbReference type="Proteomes" id="UP000262477">
    <property type="component" value="Unassembled WGS sequence"/>
</dbReference>
<dbReference type="RefSeq" id="WP_128512493.1">
    <property type="nucleotide sequence ID" value="NZ_QUAC01000482.1"/>
</dbReference>
<accession>A0A371PPW8</accession>
<dbReference type="Gene3D" id="3.40.630.30">
    <property type="match status" value="1"/>
</dbReference>
<dbReference type="EMBL" id="QUAC01000482">
    <property type="protein sequence ID" value="REK84545.1"/>
    <property type="molecule type" value="Genomic_DNA"/>
</dbReference>
<keyword evidence="2" id="KW-1185">Reference proteome</keyword>
<reference evidence="1 2" key="1">
    <citation type="submission" date="2018-08" db="EMBL/GenBank/DDBJ databases">
        <title>Streptomyces NEAU-D10 sp. nov., a novel Actinomycete isolated from soil.</title>
        <authorList>
            <person name="Jin L."/>
        </authorList>
    </citation>
    <scope>NUCLEOTIDE SEQUENCE [LARGE SCALE GENOMIC DNA]</scope>
    <source>
        <strain evidence="1 2">NEAU-D10</strain>
    </source>
</reference>
<dbReference type="OrthoDB" id="3507946at2"/>